<protein>
    <submittedName>
        <fullName evidence="2">Uncharacterized protein</fullName>
    </submittedName>
</protein>
<evidence type="ECO:0000313" key="2">
    <source>
        <dbReference type="EMBL" id="KAK0656138.1"/>
    </source>
</evidence>
<keyword evidence="1" id="KW-0732">Signal</keyword>
<proteinExistence type="predicted"/>
<accession>A0AA40D0K5</accession>
<dbReference type="AlphaFoldDB" id="A0AA40D0K5"/>
<feature type="chain" id="PRO_5041373667" evidence="1">
    <location>
        <begin position="26"/>
        <end position="77"/>
    </location>
</feature>
<gene>
    <name evidence="2" type="ORF">B0T16DRAFT_398649</name>
</gene>
<dbReference type="Proteomes" id="UP001174936">
    <property type="component" value="Unassembled WGS sequence"/>
</dbReference>
<sequence length="77" mass="8454">MITPSLLHLFQCLTCNGWQFGLAMAEEMQKISGLISRGLIKGVVPSARPHLASAAHTRRDEHRGLLLVSDSKLKCGR</sequence>
<reference evidence="2" key="1">
    <citation type="submission" date="2023-06" db="EMBL/GenBank/DDBJ databases">
        <title>Genome-scale phylogeny and comparative genomics of the fungal order Sordariales.</title>
        <authorList>
            <consortium name="Lawrence Berkeley National Laboratory"/>
            <person name="Hensen N."/>
            <person name="Bonometti L."/>
            <person name="Westerberg I."/>
            <person name="Brannstrom I.O."/>
            <person name="Guillou S."/>
            <person name="Cros-Aarteil S."/>
            <person name="Calhoun S."/>
            <person name="Haridas S."/>
            <person name="Kuo A."/>
            <person name="Mondo S."/>
            <person name="Pangilinan J."/>
            <person name="Riley R."/>
            <person name="Labutti K."/>
            <person name="Andreopoulos B."/>
            <person name="Lipzen A."/>
            <person name="Chen C."/>
            <person name="Yanf M."/>
            <person name="Daum C."/>
            <person name="Ng V."/>
            <person name="Clum A."/>
            <person name="Steindorff A."/>
            <person name="Ohm R."/>
            <person name="Martin F."/>
            <person name="Silar P."/>
            <person name="Natvig D."/>
            <person name="Lalanne C."/>
            <person name="Gautier V."/>
            <person name="Ament-Velasquez S.L."/>
            <person name="Kruys A."/>
            <person name="Hutchinson M.I."/>
            <person name="Powell A.J."/>
            <person name="Barry K."/>
            <person name="Miller A.N."/>
            <person name="Grigoriev I.V."/>
            <person name="Debuchy R."/>
            <person name="Gladieux P."/>
            <person name="Thoren M.H."/>
            <person name="Johannesson H."/>
        </authorList>
    </citation>
    <scope>NUCLEOTIDE SEQUENCE</scope>
    <source>
        <strain evidence="2">SMH2532-1</strain>
    </source>
</reference>
<feature type="signal peptide" evidence="1">
    <location>
        <begin position="1"/>
        <end position="25"/>
    </location>
</feature>
<evidence type="ECO:0000256" key="1">
    <source>
        <dbReference type="SAM" id="SignalP"/>
    </source>
</evidence>
<comment type="caution">
    <text evidence="2">The sequence shown here is derived from an EMBL/GenBank/DDBJ whole genome shotgun (WGS) entry which is preliminary data.</text>
</comment>
<organism evidence="2 3">
    <name type="scientific">Cercophora newfieldiana</name>
    <dbReference type="NCBI Taxonomy" id="92897"/>
    <lineage>
        <taxon>Eukaryota</taxon>
        <taxon>Fungi</taxon>
        <taxon>Dikarya</taxon>
        <taxon>Ascomycota</taxon>
        <taxon>Pezizomycotina</taxon>
        <taxon>Sordariomycetes</taxon>
        <taxon>Sordariomycetidae</taxon>
        <taxon>Sordariales</taxon>
        <taxon>Lasiosphaeriaceae</taxon>
        <taxon>Cercophora</taxon>
    </lineage>
</organism>
<dbReference type="EMBL" id="JAULSV010000001">
    <property type="protein sequence ID" value="KAK0656138.1"/>
    <property type="molecule type" value="Genomic_DNA"/>
</dbReference>
<name>A0AA40D0K5_9PEZI</name>
<evidence type="ECO:0000313" key="3">
    <source>
        <dbReference type="Proteomes" id="UP001174936"/>
    </source>
</evidence>
<keyword evidence="3" id="KW-1185">Reference proteome</keyword>